<reference evidence="2" key="3">
    <citation type="submission" date="2025-09" db="UniProtKB">
        <authorList>
            <consortium name="Ensembl"/>
        </authorList>
    </citation>
    <scope>IDENTIFICATION</scope>
    <source>
        <strain evidence="2">Glennie</strain>
    </source>
</reference>
<feature type="compositionally biased region" description="Pro residues" evidence="1">
    <location>
        <begin position="290"/>
        <end position="299"/>
    </location>
</feature>
<evidence type="ECO:0000313" key="3">
    <source>
        <dbReference type="Proteomes" id="UP000002279"/>
    </source>
</evidence>
<feature type="compositionally biased region" description="Low complexity" evidence="1">
    <location>
        <begin position="35"/>
        <end position="45"/>
    </location>
</feature>
<dbReference type="KEGG" id="oaa:114812812"/>
<dbReference type="Ensembl" id="ENSOANT00000042869.2">
    <property type="protein sequence ID" value="ENSOANP00000054855.1"/>
    <property type="gene ID" value="ENSOANG00000035582.2"/>
</dbReference>
<dbReference type="PANTHER" id="PTHR35256">
    <property type="entry name" value="CHROMOSOME 8 OPEN READING FRAME 48"/>
    <property type="match status" value="1"/>
</dbReference>
<dbReference type="Proteomes" id="UP000002279">
    <property type="component" value="Chromosome 6"/>
</dbReference>
<evidence type="ECO:0000313" key="2">
    <source>
        <dbReference type="Ensembl" id="ENSOANP00000054855.1"/>
    </source>
</evidence>
<dbReference type="OrthoDB" id="9976953at2759"/>
<name>A0A6I8PR44_ORNAN</name>
<organism evidence="2 3">
    <name type="scientific">Ornithorhynchus anatinus</name>
    <name type="common">Duckbill platypus</name>
    <dbReference type="NCBI Taxonomy" id="9258"/>
    <lineage>
        <taxon>Eukaryota</taxon>
        <taxon>Metazoa</taxon>
        <taxon>Chordata</taxon>
        <taxon>Craniata</taxon>
        <taxon>Vertebrata</taxon>
        <taxon>Euteleostomi</taxon>
        <taxon>Mammalia</taxon>
        <taxon>Monotremata</taxon>
        <taxon>Ornithorhynchidae</taxon>
        <taxon>Ornithorhynchus</taxon>
    </lineage>
</organism>
<accession>A0A6I8PR44</accession>
<dbReference type="CTD" id="114812812"/>
<dbReference type="GeneID" id="114812812"/>
<dbReference type="OMA" id="PRWVWTE"/>
<evidence type="ECO:0000256" key="1">
    <source>
        <dbReference type="SAM" id="MobiDB-lite"/>
    </source>
</evidence>
<protein>
    <submittedName>
        <fullName evidence="2">Uncharacterized protein</fullName>
    </submittedName>
</protein>
<dbReference type="AlphaFoldDB" id="A0A6I8PR44"/>
<dbReference type="Bgee" id="ENSOANG00000035582">
    <property type="expression patterns" value="Expressed in endometrium and 7 other cell types or tissues"/>
</dbReference>
<reference evidence="2" key="2">
    <citation type="submission" date="2025-08" db="UniProtKB">
        <authorList>
            <consortium name="Ensembl"/>
        </authorList>
    </citation>
    <scope>IDENTIFICATION</scope>
    <source>
        <strain evidence="2">Glennie</strain>
    </source>
</reference>
<dbReference type="PANTHER" id="PTHR35256:SF1">
    <property type="entry name" value="EXPRESSED SEQUENCE AI429214"/>
    <property type="match status" value="1"/>
</dbReference>
<gene>
    <name evidence="2" type="primary">C6H8orf48</name>
</gene>
<dbReference type="InParanoid" id="A0A6I8PR44"/>
<feature type="region of interest" description="Disordered" evidence="1">
    <location>
        <begin position="1"/>
        <end position="49"/>
    </location>
</feature>
<keyword evidence="3" id="KW-1185">Reference proteome</keyword>
<reference evidence="2 3" key="1">
    <citation type="journal article" date="2008" name="Nature">
        <title>Genome analysis of the platypus reveals unique signatures of evolution.</title>
        <authorList>
            <person name="Warren W.C."/>
            <person name="Hillier L.W."/>
            <person name="Marshall Graves J.A."/>
            <person name="Birney E."/>
            <person name="Ponting C.P."/>
            <person name="Grutzner F."/>
            <person name="Belov K."/>
            <person name="Miller W."/>
            <person name="Clarke L."/>
            <person name="Chinwalla A.T."/>
            <person name="Yang S.P."/>
            <person name="Heger A."/>
            <person name="Locke D.P."/>
            <person name="Miethke P."/>
            <person name="Waters P.D."/>
            <person name="Veyrunes F."/>
            <person name="Fulton L."/>
            <person name="Fulton B."/>
            <person name="Graves T."/>
            <person name="Wallis J."/>
            <person name="Puente X.S."/>
            <person name="Lopez-Otin C."/>
            <person name="Ordonez G.R."/>
            <person name="Eichler E.E."/>
            <person name="Chen L."/>
            <person name="Cheng Z."/>
            <person name="Deakin J.E."/>
            <person name="Alsop A."/>
            <person name="Thompson K."/>
            <person name="Kirby P."/>
            <person name="Papenfuss A.T."/>
            <person name="Wakefield M.J."/>
            <person name="Olender T."/>
            <person name="Lancet D."/>
            <person name="Huttley G.A."/>
            <person name="Smit A.F."/>
            <person name="Pask A."/>
            <person name="Temple-Smith P."/>
            <person name="Batzer M.A."/>
            <person name="Walker J.A."/>
            <person name="Konkel M.K."/>
            <person name="Harris R.S."/>
            <person name="Whittington C.M."/>
            <person name="Wong E.S."/>
            <person name="Gemmell N.J."/>
            <person name="Buschiazzo E."/>
            <person name="Vargas Jentzsch I.M."/>
            <person name="Merkel A."/>
            <person name="Schmitz J."/>
            <person name="Zemann A."/>
            <person name="Churakov G."/>
            <person name="Kriegs J.O."/>
            <person name="Brosius J."/>
            <person name="Murchison E.P."/>
            <person name="Sachidanandam R."/>
            <person name="Smith C."/>
            <person name="Hannon G.J."/>
            <person name="Tsend-Ayush E."/>
            <person name="McMillan D."/>
            <person name="Attenborough R."/>
            <person name="Rens W."/>
            <person name="Ferguson-Smith M."/>
            <person name="Lefevre C.M."/>
            <person name="Sharp J.A."/>
            <person name="Nicholas K.R."/>
            <person name="Ray D.A."/>
            <person name="Kube M."/>
            <person name="Reinhardt R."/>
            <person name="Pringle T.H."/>
            <person name="Taylor J."/>
            <person name="Jones R.C."/>
            <person name="Nixon B."/>
            <person name="Dacheux J.L."/>
            <person name="Niwa H."/>
            <person name="Sekita Y."/>
            <person name="Huang X."/>
            <person name="Stark A."/>
            <person name="Kheradpour P."/>
            <person name="Kellis M."/>
            <person name="Flicek P."/>
            <person name="Chen Y."/>
            <person name="Webber C."/>
            <person name="Hardison R."/>
            <person name="Nelson J."/>
            <person name="Hallsworth-Pepin K."/>
            <person name="Delehaunty K."/>
            <person name="Markovic C."/>
            <person name="Minx P."/>
            <person name="Feng Y."/>
            <person name="Kremitzki C."/>
            <person name="Mitreva M."/>
            <person name="Glasscock J."/>
            <person name="Wylie T."/>
            <person name="Wohldmann P."/>
            <person name="Thiru P."/>
            <person name="Nhan M.N."/>
            <person name="Pohl C.S."/>
            <person name="Smith S.M."/>
            <person name="Hou S."/>
            <person name="Nefedov M."/>
            <person name="de Jong P.J."/>
            <person name="Renfree M.B."/>
            <person name="Mardis E.R."/>
            <person name="Wilson R.K."/>
        </authorList>
    </citation>
    <scope>NUCLEOTIDE SEQUENCE [LARGE SCALE GENOMIC DNA]</scope>
    <source>
        <strain evidence="2 3">Glennie</strain>
    </source>
</reference>
<dbReference type="GeneTree" id="ENSGT00940000166620"/>
<feature type="region of interest" description="Disordered" evidence="1">
    <location>
        <begin position="270"/>
        <end position="299"/>
    </location>
</feature>
<dbReference type="RefSeq" id="XP_028922942.1">
    <property type="nucleotide sequence ID" value="XM_029067109.2"/>
</dbReference>
<proteinExistence type="predicted"/>
<dbReference type="FunCoup" id="A0A6I8PR44">
    <property type="interactions" value="10"/>
</dbReference>
<sequence>MESEVEGHPVGRPTSDCSAEMAGPISEVQESRTKSSSGPSSPESSLEAWQATSNVSLSIPEMGELHTGSKLSDSAWLKKKLSRKWIGFLRREEGCPPHHQPRSWTPAEIPEFSEELDALQSFCSLKISQIQCQEPHSRGPKNPAISFDSRKAVTEQLNHDIPDQLVRRLHLKNILETVQQVAAVQLHQPSQCPDCNNQRAQMGQMTFLRRKKTLLESVLLREKMEEQLYTKDVITRLGEVHQSLPRLGAGPRWVWTELSAKAQAQRPRILTGLKPRGLSVEDPAASSSGPPTPPHPKRM</sequence>
<dbReference type="InterPro" id="IPR027932">
    <property type="entry name" value="DUF4606"/>
</dbReference>
<dbReference type="Pfam" id="PF15379">
    <property type="entry name" value="DUF4606"/>
    <property type="match status" value="1"/>
</dbReference>